<organism evidence="2 3">
    <name type="scientific">Eumeta variegata</name>
    <name type="common">Bagworm moth</name>
    <name type="synonym">Eumeta japonica</name>
    <dbReference type="NCBI Taxonomy" id="151549"/>
    <lineage>
        <taxon>Eukaryota</taxon>
        <taxon>Metazoa</taxon>
        <taxon>Ecdysozoa</taxon>
        <taxon>Arthropoda</taxon>
        <taxon>Hexapoda</taxon>
        <taxon>Insecta</taxon>
        <taxon>Pterygota</taxon>
        <taxon>Neoptera</taxon>
        <taxon>Endopterygota</taxon>
        <taxon>Lepidoptera</taxon>
        <taxon>Glossata</taxon>
        <taxon>Ditrysia</taxon>
        <taxon>Tineoidea</taxon>
        <taxon>Psychidae</taxon>
        <taxon>Oiketicinae</taxon>
        <taxon>Eumeta</taxon>
    </lineage>
</organism>
<evidence type="ECO:0000256" key="1">
    <source>
        <dbReference type="SAM" id="Phobius"/>
    </source>
</evidence>
<dbReference type="PANTHER" id="PTHR36694">
    <property type="entry name" value="PASIFLORA 1, ISOFORM A-RELATED"/>
    <property type="match status" value="1"/>
</dbReference>
<protein>
    <submittedName>
        <fullName evidence="2">Uncharacterized protein</fullName>
    </submittedName>
</protein>
<sequence>MRALLLDTCCECVELRTGCLIIGYLQLVFEIVGATFLLMGLTVGPAVASVVLRTDCTESHTDDAQGRTLLFICAVSLLAIVLGLAFTITLLVGVHMNKRRHVKAYLIYLTIFLMLSVVMFFVSLSSIKYNTDGIIGYYISCALNAYFLLVVRSYYYRMNVDRPTVIDTAHARPIPTIESNCA</sequence>
<feature type="transmembrane region" description="Helical" evidence="1">
    <location>
        <begin position="68"/>
        <end position="93"/>
    </location>
</feature>
<reference evidence="2 3" key="1">
    <citation type="journal article" date="2019" name="Commun. Biol.">
        <title>The bagworm genome reveals a unique fibroin gene that provides high tensile strength.</title>
        <authorList>
            <person name="Kono N."/>
            <person name="Nakamura H."/>
            <person name="Ohtoshi R."/>
            <person name="Tomita M."/>
            <person name="Numata K."/>
            <person name="Arakawa K."/>
        </authorList>
    </citation>
    <scope>NUCLEOTIDE SEQUENCE [LARGE SCALE GENOMIC DNA]</scope>
</reference>
<dbReference type="OrthoDB" id="2354286at2759"/>
<keyword evidence="1" id="KW-0472">Membrane</keyword>
<evidence type="ECO:0000313" key="3">
    <source>
        <dbReference type="Proteomes" id="UP000299102"/>
    </source>
</evidence>
<dbReference type="EMBL" id="BGZK01000543">
    <property type="protein sequence ID" value="GBP49366.1"/>
    <property type="molecule type" value="Genomic_DNA"/>
</dbReference>
<keyword evidence="3" id="KW-1185">Reference proteome</keyword>
<name>A0A4C1WD90_EUMVA</name>
<feature type="transmembrane region" description="Helical" evidence="1">
    <location>
        <begin position="135"/>
        <end position="155"/>
    </location>
</feature>
<dbReference type="PANTHER" id="PTHR36694:SF11">
    <property type="entry name" value="LP21121P-RELATED"/>
    <property type="match status" value="1"/>
</dbReference>
<dbReference type="AlphaFoldDB" id="A0A4C1WD90"/>
<keyword evidence="1" id="KW-1133">Transmembrane helix</keyword>
<feature type="transmembrane region" description="Helical" evidence="1">
    <location>
        <begin position="21"/>
        <end position="48"/>
    </location>
</feature>
<comment type="caution">
    <text evidence="2">The sequence shown here is derived from an EMBL/GenBank/DDBJ whole genome shotgun (WGS) entry which is preliminary data.</text>
</comment>
<proteinExistence type="predicted"/>
<evidence type="ECO:0000313" key="2">
    <source>
        <dbReference type="EMBL" id="GBP49366.1"/>
    </source>
</evidence>
<feature type="transmembrane region" description="Helical" evidence="1">
    <location>
        <begin position="105"/>
        <end position="123"/>
    </location>
</feature>
<accession>A0A4C1WD90</accession>
<keyword evidence="1" id="KW-0812">Transmembrane</keyword>
<dbReference type="Proteomes" id="UP000299102">
    <property type="component" value="Unassembled WGS sequence"/>
</dbReference>
<gene>
    <name evidence="2" type="ORF">EVAR_24671_1</name>
</gene>